<proteinExistence type="predicted"/>
<sequence length="86" mass="8981">MFIAAGNLKGRVAEAKDVAEAALYLATDDSKYVAIITCGSRGIGAATARLFAVHGAKVVIADIRDDLGRAVCEEISPDGSVDFIRL</sequence>
<accession>A0ACB9M502</accession>
<organism evidence="1 2">
    <name type="scientific">Melastoma candidum</name>
    <dbReference type="NCBI Taxonomy" id="119954"/>
    <lineage>
        <taxon>Eukaryota</taxon>
        <taxon>Viridiplantae</taxon>
        <taxon>Streptophyta</taxon>
        <taxon>Embryophyta</taxon>
        <taxon>Tracheophyta</taxon>
        <taxon>Spermatophyta</taxon>
        <taxon>Magnoliopsida</taxon>
        <taxon>eudicotyledons</taxon>
        <taxon>Gunneridae</taxon>
        <taxon>Pentapetalae</taxon>
        <taxon>rosids</taxon>
        <taxon>malvids</taxon>
        <taxon>Myrtales</taxon>
        <taxon>Melastomataceae</taxon>
        <taxon>Melastomatoideae</taxon>
        <taxon>Melastomateae</taxon>
        <taxon>Melastoma</taxon>
    </lineage>
</organism>
<evidence type="ECO:0000313" key="1">
    <source>
        <dbReference type="EMBL" id="KAI4318810.1"/>
    </source>
</evidence>
<reference evidence="2" key="1">
    <citation type="journal article" date="2023" name="Front. Plant Sci.">
        <title>Chromosomal-level genome assembly of Melastoma candidum provides insights into trichome evolution.</title>
        <authorList>
            <person name="Zhong Y."/>
            <person name="Wu W."/>
            <person name="Sun C."/>
            <person name="Zou P."/>
            <person name="Liu Y."/>
            <person name="Dai S."/>
            <person name="Zhou R."/>
        </authorList>
    </citation>
    <scope>NUCLEOTIDE SEQUENCE [LARGE SCALE GENOMIC DNA]</scope>
</reference>
<evidence type="ECO:0000313" key="2">
    <source>
        <dbReference type="Proteomes" id="UP001057402"/>
    </source>
</evidence>
<gene>
    <name evidence="1" type="ORF">MLD38_032477</name>
</gene>
<name>A0ACB9M502_9MYRT</name>
<keyword evidence="2" id="KW-1185">Reference proteome</keyword>
<comment type="caution">
    <text evidence="1">The sequence shown here is derived from an EMBL/GenBank/DDBJ whole genome shotgun (WGS) entry which is preliminary data.</text>
</comment>
<protein>
    <submittedName>
        <fullName evidence="1">Uncharacterized protein</fullName>
    </submittedName>
</protein>
<dbReference type="EMBL" id="CM042889">
    <property type="protein sequence ID" value="KAI4318810.1"/>
    <property type="molecule type" value="Genomic_DNA"/>
</dbReference>
<dbReference type="Proteomes" id="UP001057402">
    <property type="component" value="Chromosome 10"/>
</dbReference>